<dbReference type="GO" id="GO:0008838">
    <property type="term" value="F:diaminopropionate ammonia-lyase activity"/>
    <property type="evidence" value="ECO:0007669"/>
    <property type="project" value="InterPro"/>
</dbReference>
<name>A0A919RZV6_9CLOT</name>
<dbReference type="InterPro" id="IPR036052">
    <property type="entry name" value="TrpB-like_PALP_sf"/>
</dbReference>
<dbReference type="PANTHER" id="PTHR42937">
    <property type="match status" value="1"/>
</dbReference>
<gene>
    <name evidence="4" type="primary">dpaL</name>
    <name evidence="4" type="ORF">CPJCM30710_19230</name>
</gene>
<reference evidence="4" key="1">
    <citation type="submission" date="2021-03" db="EMBL/GenBank/DDBJ databases">
        <title>Taxonomic study of Clostridium polyendosporum from meadow-gley soil under rice.</title>
        <authorList>
            <person name="Kobayashi H."/>
            <person name="Tanizawa Y."/>
            <person name="Yagura M."/>
        </authorList>
    </citation>
    <scope>NUCLEOTIDE SEQUENCE</scope>
    <source>
        <strain evidence="4">JCM 30710</strain>
    </source>
</reference>
<keyword evidence="5" id="KW-1185">Reference proteome</keyword>
<dbReference type="Gene3D" id="3.40.50.1100">
    <property type="match status" value="3"/>
</dbReference>
<proteinExistence type="predicted"/>
<dbReference type="GO" id="GO:0030170">
    <property type="term" value="F:pyridoxal phosphate binding"/>
    <property type="evidence" value="ECO:0007669"/>
    <property type="project" value="InterPro"/>
</dbReference>
<dbReference type="InterPro" id="IPR010081">
    <property type="entry name" value="DiNH2opropionate_NH3_lyase"/>
</dbReference>
<dbReference type="AlphaFoldDB" id="A0A919RZV6"/>
<accession>A0A919RZV6</accession>
<dbReference type="Pfam" id="PF00291">
    <property type="entry name" value="PALP"/>
    <property type="match status" value="1"/>
</dbReference>
<dbReference type="NCBIfam" id="TIGR01747">
    <property type="entry name" value="diampropi_NH3ly"/>
    <property type="match status" value="1"/>
</dbReference>
<dbReference type="SUPFAM" id="SSF53686">
    <property type="entry name" value="Tryptophan synthase beta subunit-like PLP-dependent enzymes"/>
    <property type="match status" value="1"/>
</dbReference>
<dbReference type="CDD" id="cd00640">
    <property type="entry name" value="Trp-synth-beta_II"/>
    <property type="match status" value="1"/>
</dbReference>
<keyword evidence="2" id="KW-0663">Pyridoxal phosphate</keyword>
<sequence length="410" mass="45700">MCKNKLSGIKMIYRSNREEVKRSKFPSFLTIDKLEEVKSFHKTMNNYKKTPLVNLNSLAKELGLRSILVKDESKRGGLNSFKVLGSSYAIAKLICKRLNLRLKDVNFNYLKSEEVKNKTGEITFVTCSDGNHGRGVAWTAREIGQKAVVYLPKGTARRRVEAIIELGAKAIVTDLNYDDTVRYAVKIAQENNWEIVQDTAWEGYTEIPIWIMQGYAAMAYEALEQIEEMGIKKPTHMFIQAGVGAMAGAVLGFCVNYFNGKHPITTVIEPVNAACMFRSAEINDGKPHGVIGGLETIMAGLACGEPILYGWEILRDFSDAFSMCPDYVTARGMRILANPLENDEKVISGESGAVGTGFISLIMQRKELTEIKEKLALNQNSTVILFSTEGATDPVNYRSVVWDGKYNIPY</sequence>
<evidence type="ECO:0000256" key="2">
    <source>
        <dbReference type="ARBA" id="ARBA00022898"/>
    </source>
</evidence>
<dbReference type="PANTHER" id="PTHR42937:SF1">
    <property type="entry name" value="DIAMINOPROPIONATE AMMONIA-LYASE"/>
    <property type="match status" value="1"/>
</dbReference>
<evidence type="ECO:0000313" key="5">
    <source>
        <dbReference type="Proteomes" id="UP000679179"/>
    </source>
</evidence>
<dbReference type="InterPro" id="IPR019871">
    <property type="entry name" value="DiNH2propionate_NH3-lyase_sub"/>
</dbReference>
<dbReference type="EMBL" id="BOPZ01000015">
    <property type="protein sequence ID" value="GIM29257.1"/>
    <property type="molecule type" value="Genomic_DNA"/>
</dbReference>
<dbReference type="NCBIfam" id="NF006058">
    <property type="entry name" value="PRK08206.1"/>
    <property type="match status" value="1"/>
</dbReference>
<evidence type="ECO:0000259" key="3">
    <source>
        <dbReference type="Pfam" id="PF00291"/>
    </source>
</evidence>
<comment type="caution">
    <text evidence="4">The sequence shown here is derived from an EMBL/GenBank/DDBJ whole genome shotgun (WGS) entry which is preliminary data.</text>
</comment>
<protein>
    <submittedName>
        <fullName evidence="4">PLP-dependent lyase/thiolase</fullName>
    </submittedName>
</protein>
<evidence type="ECO:0000256" key="1">
    <source>
        <dbReference type="ARBA" id="ARBA00001933"/>
    </source>
</evidence>
<feature type="domain" description="Tryptophan synthase beta chain-like PALP" evidence="3">
    <location>
        <begin position="46"/>
        <end position="366"/>
    </location>
</feature>
<dbReference type="Proteomes" id="UP000679179">
    <property type="component" value="Unassembled WGS sequence"/>
</dbReference>
<organism evidence="4 5">
    <name type="scientific">Clostridium polyendosporum</name>
    <dbReference type="NCBI Taxonomy" id="69208"/>
    <lineage>
        <taxon>Bacteria</taxon>
        <taxon>Bacillati</taxon>
        <taxon>Bacillota</taxon>
        <taxon>Clostridia</taxon>
        <taxon>Eubacteriales</taxon>
        <taxon>Clostridiaceae</taxon>
        <taxon>Clostridium</taxon>
    </lineage>
</organism>
<keyword evidence="4" id="KW-0456">Lyase</keyword>
<dbReference type="RefSeq" id="WP_212903964.1">
    <property type="nucleotide sequence ID" value="NZ_BOPZ01000015.1"/>
</dbReference>
<dbReference type="GO" id="GO:1901605">
    <property type="term" value="P:alpha-amino acid metabolic process"/>
    <property type="evidence" value="ECO:0007669"/>
    <property type="project" value="UniProtKB-ARBA"/>
</dbReference>
<comment type="cofactor">
    <cofactor evidence="1">
        <name>pyridoxal 5'-phosphate</name>
        <dbReference type="ChEBI" id="CHEBI:597326"/>
    </cofactor>
</comment>
<evidence type="ECO:0000313" key="4">
    <source>
        <dbReference type="EMBL" id="GIM29257.1"/>
    </source>
</evidence>
<dbReference type="NCBIfam" id="TIGR03528">
    <property type="entry name" value="2_3_DAP_am_ly"/>
    <property type="match status" value="1"/>
</dbReference>
<dbReference type="InterPro" id="IPR001926">
    <property type="entry name" value="TrpB-like_PALP"/>
</dbReference>